<dbReference type="AlphaFoldDB" id="S2K395"/>
<dbReference type="Pfam" id="PF00170">
    <property type="entry name" value="bZIP_1"/>
    <property type="match status" value="1"/>
</dbReference>
<feature type="compositionally biased region" description="Low complexity" evidence="2">
    <location>
        <begin position="437"/>
        <end position="476"/>
    </location>
</feature>
<accession>S2K395</accession>
<dbReference type="Proteomes" id="UP000014254">
    <property type="component" value="Unassembled WGS sequence"/>
</dbReference>
<dbReference type="CDD" id="cd14810">
    <property type="entry name" value="bZIP_u1"/>
    <property type="match status" value="1"/>
</dbReference>
<keyword evidence="1" id="KW-0175">Coiled coil</keyword>
<proteinExistence type="predicted"/>
<dbReference type="SUPFAM" id="SSF57959">
    <property type="entry name" value="Leucine zipper domain"/>
    <property type="match status" value="1"/>
</dbReference>
<dbReference type="EMBL" id="KE123930">
    <property type="protein sequence ID" value="EPB89753.1"/>
    <property type="molecule type" value="Genomic_DNA"/>
</dbReference>
<reference evidence="5" key="1">
    <citation type="submission" date="2013-05" db="EMBL/GenBank/DDBJ databases">
        <title>The Genome sequence of Mucor circinelloides f. circinelloides 1006PhL.</title>
        <authorList>
            <consortium name="The Broad Institute Genomics Platform"/>
            <person name="Cuomo C."/>
            <person name="Earl A."/>
            <person name="Findley K."/>
            <person name="Lee S.C."/>
            <person name="Walker B."/>
            <person name="Young S."/>
            <person name="Zeng Q."/>
            <person name="Gargeya S."/>
            <person name="Fitzgerald M."/>
            <person name="Haas B."/>
            <person name="Abouelleil A."/>
            <person name="Allen A.W."/>
            <person name="Alvarado L."/>
            <person name="Arachchi H.M."/>
            <person name="Berlin A.M."/>
            <person name="Chapman S.B."/>
            <person name="Gainer-Dewar J."/>
            <person name="Goldberg J."/>
            <person name="Griggs A."/>
            <person name="Gujja S."/>
            <person name="Hansen M."/>
            <person name="Howarth C."/>
            <person name="Imamovic A."/>
            <person name="Ireland A."/>
            <person name="Larimer J."/>
            <person name="McCowan C."/>
            <person name="Murphy C."/>
            <person name="Pearson M."/>
            <person name="Poon T.W."/>
            <person name="Priest M."/>
            <person name="Roberts A."/>
            <person name="Saif S."/>
            <person name="Shea T."/>
            <person name="Sisk P."/>
            <person name="Sykes S."/>
            <person name="Wortman J."/>
            <person name="Nusbaum C."/>
            <person name="Birren B."/>
        </authorList>
    </citation>
    <scope>NUCLEOTIDE SEQUENCE [LARGE SCALE GENOMIC DNA]</scope>
    <source>
        <strain evidence="5">1006PhL</strain>
    </source>
</reference>
<dbReference type="GO" id="GO:0003700">
    <property type="term" value="F:DNA-binding transcription factor activity"/>
    <property type="evidence" value="ECO:0007669"/>
    <property type="project" value="InterPro"/>
</dbReference>
<dbReference type="InParanoid" id="S2K395"/>
<feature type="compositionally biased region" description="Basic and acidic residues" evidence="2">
    <location>
        <begin position="410"/>
        <end position="422"/>
    </location>
</feature>
<sequence length="520" mass="57607">MNFEDIVDMEWVDSHTTLDEANEFAGDYYFDHQPDFLLEQPVTPPQPTQESMMEPEIKVEPIANMPTTEQIKQLIEIAKHQLALREQLQQAQAQAQQSEQSSQQQIAQQPEQPLFQSLSAQQSDIQTAAPSTIFAPPPPAAAAVVAPTFTTTPAMPALSPNTITSTDMTLAPPSTASMMDSITQDASPQSLSIDNNNNKASAARRDSLASMTEESISLEAYAEADGIDLKKLTPKERRQLRNKISARNFRVRRKEYISTLEGQVNEHKMVAEGLREKLAKVEEENKKLRREMDTLKRQNQILQQQQQQQKNPASPRISSPLPKPNLNKDISIMGTKASDSYRQQDNCILVSNAVMPVWDYNAILLQDLGQKQSHAGPDYCYMNHLVGQFLLSVVQLANTMPRGTNQMGSEYHKPLLPDDRDFTSSTNMDLEKESHNATATTASSTASTSTFSTTNTTTTTTTTAFSNSSRSSSSSSLISTSAASYNMEDLYDILIQSALINSATADKSFLWCDNNATTQH</sequence>
<dbReference type="InterPro" id="IPR004827">
    <property type="entry name" value="bZIP"/>
</dbReference>
<protein>
    <recommendedName>
        <fullName evidence="3">BZIP domain-containing protein</fullName>
    </recommendedName>
</protein>
<feature type="region of interest" description="Disordered" evidence="2">
    <location>
        <begin position="405"/>
        <end position="476"/>
    </location>
</feature>
<dbReference type="eggNOG" id="ENOG502S89P">
    <property type="taxonomic scope" value="Eukaryota"/>
</dbReference>
<dbReference type="PROSITE" id="PS50217">
    <property type="entry name" value="BZIP"/>
    <property type="match status" value="1"/>
</dbReference>
<dbReference type="VEuPathDB" id="FungiDB:HMPREF1544_03416"/>
<dbReference type="InterPro" id="IPR046347">
    <property type="entry name" value="bZIP_sf"/>
</dbReference>
<evidence type="ECO:0000313" key="5">
    <source>
        <dbReference type="Proteomes" id="UP000014254"/>
    </source>
</evidence>
<dbReference type="SMART" id="SM00338">
    <property type="entry name" value="BRLZ"/>
    <property type="match status" value="1"/>
</dbReference>
<dbReference type="OMA" id="NAVMPVW"/>
<evidence type="ECO:0000256" key="2">
    <source>
        <dbReference type="SAM" id="MobiDB-lite"/>
    </source>
</evidence>
<evidence type="ECO:0000256" key="1">
    <source>
        <dbReference type="SAM" id="Coils"/>
    </source>
</evidence>
<dbReference type="OrthoDB" id="5571888at2759"/>
<organism evidence="4 5">
    <name type="scientific">Mucor circinelloides f. circinelloides (strain 1006PhL)</name>
    <name type="common">Mucormycosis agent</name>
    <name type="synonym">Calyptromyces circinelloides</name>
    <dbReference type="NCBI Taxonomy" id="1220926"/>
    <lineage>
        <taxon>Eukaryota</taxon>
        <taxon>Fungi</taxon>
        <taxon>Fungi incertae sedis</taxon>
        <taxon>Mucoromycota</taxon>
        <taxon>Mucoromycotina</taxon>
        <taxon>Mucoromycetes</taxon>
        <taxon>Mucorales</taxon>
        <taxon>Mucorineae</taxon>
        <taxon>Mucoraceae</taxon>
        <taxon>Mucor</taxon>
    </lineage>
</organism>
<evidence type="ECO:0000259" key="3">
    <source>
        <dbReference type="PROSITE" id="PS50217"/>
    </source>
</evidence>
<dbReference type="PROSITE" id="PS00036">
    <property type="entry name" value="BZIP_BASIC"/>
    <property type="match status" value="1"/>
</dbReference>
<feature type="domain" description="BZIP" evidence="3">
    <location>
        <begin position="235"/>
        <end position="295"/>
    </location>
</feature>
<name>S2K395_MUCC1</name>
<evidence type="ECO:0000313" key="4">
    <source>
        <dbReference type="EMBL" id="EPB89753.1"/>
    </source>
</evidence>
<feature type="region of interest" description="Disordered" evidence="2">
    <location>
        <begin position="300"/>
        <end position="330"/>
    </location>
</feature>
<dbReference type="STRING" id="1220926.S2K395"/>
<gene>
    <name evidence="4" type="ORF">HMPREF1544_03416</name>
</gene>
<keyword evidence="5" id="KW-1185">Reference proteome</keyword>
<feature type="coiled-coil region" evidence="1">
    <location>
        <begin position="81"/>
        <end position="108"/>
    </location>
</feature>
<dbReference type="Gene3D" id="1.20.5.170">
    <property type="match status" value="1"/>
</dbReference>
<feature type="compositionally biased region" description="Low complexity" evidence="2">
    <location>
        <begin position="300"/>
        <end position="309"/>
    </location>
</feature>